<accession>A0A512BHG8</accession>
<protein>
    <submittedName>
        <fullName evidence="1">Uncharacterized protein</fullName>
    </submittedName>
</protein>
<proteinExistence type="predicted"/>
<dbReference type="Proteomes" id="UP000321513">
    <property type="component" value="Unassembled WGS sequence"/>
</dbReference>
<name>A0A512BHG8_9BACT</name>
<reference evidence="1 2" key="1">
    <citation type="submission" date="2019-07" db="EMBL/GenBank/DDBJ databases">
        <title>Whole genome shotgun sequence of Segetibacter aerophilus NBRC 106135.</title>
        <authorList>
            <person name="Hosoyama A."/>
            <person name="Uohara A."/>
            <person name="Ohji S."/>
            <person name="Ichikawa N."/>
        </authorList>
    </citation>
    <scope>NUCLEOTIDE SEQUENCE [LARGE SCALE GENOMIC DNA]</scope>
    <source>
        <strain evidence="1 2">NBRC 106135</strain>
    </source>
</reference>
<comment type="caution">
    <text evidence="1">The sequence shown here is derived from an EMBL/GenBank/DDBJ whole genome shotgun (WGS) entry which is preliminary data.</text>
</comment>
<gene>
    <name evidence="1" type="ORF">SAE01_39080</name>
</gene>
<dbReference type="AlphaFoldDB" id="A0A512BHG8"/>
<evidence type="ECO:0000313" key="2">
    <source>
        <dbReference type="Proteomes" id="UP000321513"/>
    </source>
</evidence>
<keyword evidence="2" id="KW-1185">Reference proteome</keyword>
<sequence length="152" mass="17155">MTSFSQGDKDSYCIVTLRGSTVKNILNSYPSFKYFDFSFKQVNSKSYILTGYAYDGNDNKLGGLITLDSMAAKPRSLKNLSLGHLRLPLETMIERNVDGSENYVLTPKKCKKDGEMLDYVSYRFSNRVAKEENAFLSAKAVIEFDLNPSPPY</sequence>
<evidence type="ECO:0000313" key="1">
    <source>
        <dbReference type="EMBL" id="GEO11412.1"/>
    </source>
</evidence>
<organism evidence="1 2">
    <name type="scientific">Segetibacter aerophilus</name>
    <dbReference type="NCBI Taxonomy" id="670293"/>
    <lineage>
        <taxon>Bacteria</taxon>
        <taxon>Pseudomonadati</taxon>
        <taxon>Bacteroidota</taxon>
        <taxon>Chitinophagia</taxon>
        <taxon>Chitinophagales</taxon>
        <taxon>Chitinophagaceae</taxon>
        <taxon>Segetibacter</taxon>
    </lineage>
</organism>
<dbReference type="EMBL" id="BJYT01000021">
    <property type="protein sequence ID" value="GEO11412.1"/>
    <property type="molecule type" value="Genomic_DNA"/>
</dbReference>